<dbReference type="PANTHER" id="PTHR43479:SF11">
    <property type="entry name" value="ACREF_ENVCD OPERON REPRESSOR-RELATED"/>
    <property type="match status" value="1"/>
</dbReference>
<dbReference type="SUPFAM" id="SSF46689">
    <property type="entry name" value="Homeodomain-like"/>
    <property type="match status" value="1"/>
</dbReference>
<dbReference type="STRING" id="571933.SAMN05216362_11265"/>
<dbReference type="Gene3D" id="1.10.357.10">
    <property type="entry name" value="Tetracycline Repressor, domain 2"/>
    <property type="match status" value="1"/>
</dbReference>
<accession>A0A1H9FNJ1</accession>
<sequence>MSELSTKQRIMDAAAQLFYYNGFNGTSIRAITEKADVNVSLISYHFKNKQGLLEFMTVDYFEKYLELLDEITQNEEPLSNLDDFFQAIEQIIHYKYDHFQFSCFIQRELSLDNMFIRELFSTYVAKEKFLLKKIINGLSNEWKLSDVEQDVLYIQLKSLVNGLFVYAHDWQDHYQWDQSGKMFVKKYMETFKKWFHGKINV</sequence>
<dbReference type="PANTHER" id="PTHR43479">
    <property type="entry name" value="ACREF/ENVCD OPERON REPRESSOR-RELATED"/>
    <property type="match status" value="1"/>
</dbReference>
<dbReference type="GO" id="GO:0003677">
    <property type="term" value="F:DNA binding"/>
    <property type="evidence" value="ECO:0007669"/>
    <property type="project" value="UniProtKB-UniRule"/>
</dbReference>
<dbReference type="AlphaFoldDB" id="A0A1H9FNJ1"/>
<keyword evidence="2 3" id="KW-0238">DNA-binding</keyword>
<evidence type="ECO:0000256" key="2">
    <source>
        <dbReference type="ARBA" id="ARBA00023125"/>
    </source>
</evidence>
<dbReference type="PROSITE" id="PS50977">
    <property type="entry name" value="HTH_TETR_2"/>
    <property type="match status" value="1"/>
</dbReference>
<feature type="DNA-binding region" description="H-T-H motif" evidence="3">
    <location>
        <begin position="27"/>
        <end position="46"/>
    </location>
</feature>
<reference evidence="5 6" key="1">
    <citation type="submission" date="2016-10" db="EMBL/GenBank/DDBJ databases">
        <authorList>
            <person name="de Groot N.N."/>
        </authorList>
    </citation>
    <scope>NUCLEOTIDE SEQUENCE [LARGE SCALE GENOMIC DNA]</scope>
    <source>
        <strain evidence="5 6">DSM 21633</strain>
    </source>
</reference>
<dbReference type="RefSeq" id="WP_091773428.1">
    <property type="nucleotide sequence ID" value="NZ_CAESCL010000127.1"/>
</dbReference>
<dbReference type="EMBL" id="FOES01000012">
    <property type="protein sequence ID" value="SEQ38918.1"/>
    <property type="molecule type" value="Genomic_DNA"/>
</dbReference>
<evidence type="ECO:0000256" key="3">
    <source>
        <dbReference type="PROSITE-ProRule" id="PRU00335"/>
    </source>
</evidence>
<dbReference type="OrthoDB" id="9789566at2"/>
<dbReference type="InterPro" id="IPR001647">
    <property type="entry name" value="HTH_TetR"/>
</dbReference>
<dbReference type="NCBIfam" id="NF037937">
    <property type="entry name" value="septum_RefZ"/>
    <property type="match status" value="1"/>
</dbReference>
<gene>
    <name evidence="5" type="ORF">SAMN05216362_11265</name>
</gene>
<proteinExistence type="predicted"/>
<feature type="domain" description="HTH tetR-type" evidence="4">
    <location>
        <begin position="4"/>
        <end position="64"/>
    </location>
</feature>
<protein>
    <submittedName>
        <fullName evidence="5">Transcriptional regulator, TetR family</fullName>
    </submittedName>
</protein>
<dbReference type="Proteomes" id="UP000199427">
    <property type="component" value="Unassembled WGS sequence"/>
</dbReference>
<keyword evidence="6" id="KW-1185">Reference proteome</keyword>
<name>A0A1H9FNJ1_9BACI</name>
<evidence type="ECO:0000259" key="4">
    <source>
        <dbReference type="PROSITE" id="PS50977"/>
    </source>
</evidence>
<keyword evidence="1" id="KW-0678">Repressor</keyword>
<evidence type="ECO:0000313" key="5">
    <source>
        <dbReference type="EMBL" id="SEQ38918.1"/>
    </source>
</evidence>
<dbReference type="InterPro" id="IPR050624">
    <property type="entry name" value="HTH-type_Tx_Regulator"/>
</dbReference>
<dbReference type="Pfam" id="PF00440">
    <property type="entry name" value="TetR_N"/>
    <property type="match status" value="1"/>
</dbReference>
<evidence type="ECO:0000313" key="6">
    <source>
        <dbReference type="Proteomes" id="UP000199427"/>
    </source>
</evidence>
<dbReference type="PRINTS" id="PR00455">
    <property type="entry name" value="HTHTETR"/>
</dbReference>
<evidence type="ECO:0000256" key="1">
    <source>
        <dbReference type="ARBA" id="ARBA00022491"/>
    </source>
</evidence>
<organism evidence="5 6">
    <name type="scientific">Piscibacillus halophilus</name>
    <dbReference type="NCBI Taxonomy" id="571933"/>
    <lineage>
        <taxon>Bacteria</taxon>
        <taxon>Bacillati</taxon>
        <taxon>Bacillota</taxon>
        <taxon>Bacilli</taxon>
        <taxon>Bacillales</taxon>
        <taxon>Bacillaceae</taxon>
        <taxon>Piscibacillus</taxon>
    </lineage>
</organism>
<dbReference type="InterPro" id="IPR009057">
    <property type="entry name" value="Homeodomain-like_sf"/>
</dbReference>